<keyword evidence="3" id="KW-0548">Nucleotidyltransferase</keyword>
<organism evidence="3 4">
    <name type="scientific">Eumeta variegata</name>
    <name type="common">Bagworm moth</name>
    <name type="synonym">Eumeta japonica</name>
    <dbReference type="NCBI Taxonomy" id="151549"/>
    <lineage>
        <taxon>Eukaryota</taxon>
        <taxon>Metazoa</taxon>
        <taxon>Ecdysozoa</taxon>
        <taxon>Arthropoda</taxon>
        <taxon>Hexapoda</taxon>
        <taxon>Insecta</taxon>
        <taxon>Pterygota</taxon>
        <taxon>Neoptera</taxon>
        <taxon>Endopterygota</taxon>
        <taxon>Lepidoptera</taxon>
        <taxon>Glossata</taxon>
        <taxon>Ditrysia</taxon>
        <taxon>Tineoidea</taxon>
        <taxon>Psychidae</taxon>
        <taxon>Oiketicinae</taxon>
        <taxon>Eumeta</taxon>
    </lineage>
</organism>
<dbReference type="EMBL" id="BGZK01000805">
    <property type="protein sequence ID" value="GBP61149.1"/>
    <property type="molecule type" value="Genomic_DNA"/>
</dbReference>
<keyword evidence="4" id="KW-1185">Reference proteome</keyword>
<sequence length="148" mass="16464">MGTAGTELRLFTVYRSPGSHFFSSDIHTNFDGNTLTILAGDFNAKHTAWGLRVISPAGRQYLQDAEDHGYEFVGPSTPSHVPTDPRLGANVLDSVYCHQLPFPIHVEVLYDMDTQHLPIMITLGSSTHMTPTRPQTHPTDWSAYQRAL</sequence>
<name>A0A4C1XFS3_EUMVA</name>
<feature type="domain" description="Endonuclease/exonuclease/phosphatase" evidence="2">
    <location>
        <begin position="9"/>
        <end position="96"/>
    </location>
</feature>
<protein>
    <submittedName>
        <fullName evidence="3">Probable RNA-directed DNA polymerase from transposon BS</fullName>
    </submittedName>
</protein>
<evidence type="ECO:0000256" key="1">
    <source>
        <dbReference type="SAM" id="MobiDB-lite"/>
    </source>
</evidence>
<dbReference type="InterPro" id="IPR036691">
    <property type="entry name" value="Endo/exonu/phosph_ase_sf"/>
</dbReference>
<dbReference type="OrthoDB" id="412981at2759"/>
<evidence type="ECO:0000313" key="4">
    <source>
        <dbReference type="Proteomes" id="UP000299102"/>
    </source>
</evidence>
<evidence type="ECO:0000259" key="2">
    <source>
        <dbReference type="Pfam" id="PF14529"/>
    </source>
</evidence>
<dbReference type="Proteomes" id="UP000299102">
    <property type="component" value="Unassembled WGS sequence"/>
</dbReference>
<reference evidence="3 4" key="1">
    <citation type="journal article" date="2019" name="Commun. Biol.">
        <title>The bagworm genome reveals a unique fibroin gene that provides high tensile strength.</title>
        <authorList>
            <person name="Kono N."/>
            <person name="Nakamura H."/>
            <person name="Ohtoshi R."/>
            <person name="Tomita M."/>
            <person name="Numata K."/>
            <person name="Arakawa K."/>
        </authorList>
    </citation>
    <scope>NUCLEOTIDE SEQUENCE [LARGE SCALE GENOMIC DNA]</scope>
</reference>
<keyword evidence="3" id="KW-0695">RNA-directed DNA polymerase</keyword>
<gene>
    <name evidence="3" type="primary">RTase</name>
    <name evidence="3" type="ORF">EVAR_46800_1</name>
</gene>
<keyword evidence="3" id="KW-0808">Transferase</keyword>
<dbReference type="Pfam" id="PF14529">
    <property type="entry name" value="Exo_endo_phos_2"/>
    <property type="match status" value="1"/>
</dbReference>
<dbReference type="Gene3D" id="3.60.10.10">
    <property type="entry name" value="Endonuclease/exonuclease/phosphatase"/>
    <property type="match status" value="1"/>
</dbReference>
<dbReference type="GO" id="GO:0003964">
    <property type="term" value="F:RNA-directed DNA polymerase activity"/>
    <property type="evidence" value="ECO:0007669"/>
    <property type="project" value="UniProtKB-KW"/>
</dbReference>
<comment type="caution">
    <text evidence="3">The sequence shown here is derived from an EMBL/GenBank/DDBJ whole genome shotgun (WGS) entry which is preliminary data.</text>
</comment>
<feature type="compositionally biased region" description="Polar residues" evidence="1">
    <location>
        <begin position="128"/>
        <end position="139"/>
    </location>
</feature>
<evidence type="ECO:0000313" key="3">
    <source>
        <dbReference type="EMBL" id="GBP61149.1"/>
    </source>
</evidence>
<proteinExistence type="predicted"/>
<dbReference type="InterPro" id="IPR005135">
    <property type="entry name" value="Endo/exonuclease/phosphatase"/>
</dbReference>
<feature type="region of interest" description="Disordered" evidence="1">
    <location>
        <begin position="128"/>
        <end position="148"/>
    </location>
</feature>
<dbReference type="SUPFAM" id="SSF56219">
    <property type="entry name" value="DNase I-like"/>
    <property type="match status" value="1"/>
</dbReference>
<accession>A0A4C1XFS3</accession>
<dbReference type="AlphaFoldDB" id="A0A4C1XFS3"/>